<dbReference type="InterPro" id="IPR002734">
    <property type="entry name" value="RibDG_C"/>
</dbReference>
<proteinExistence type="predicted"/>
<dbReference type="InterPro" id="IPR024072">
    <property type="entry name" value="DHFR-like_dom_sf"/>
</dbReference>
<evidence type="ECO:0000259" key="2">
    <source>
        <dbReference type="Pfam" id="PF01872"/>
    </source>
</evidence>
<sequence length="220" mass="23692">MPCPTGSPSTSDPPARSTARPGPVRHHVRMGPRRVIAQQWVSVDGFASGLTDESEIFSAVDDFGDSERHNQRLLDTVDEVLLGRRTYETFVQYWPTAGDEPMAARVNELPKIVCSGTLDAAPWGDFLAATVVPDAAAHLRDAAGTTLIWGSLHLMTSLWSEGLLDEIELFVAPVTLGAGTPVAPPQHRAQLRLLDSDVWPSGVARLHYKIDTAAGSADST</sequence>
<feature type="region of interest" description="Disordered" evidence="1">
    <location>
        <begin position="1"/>
        <end position="27"/>
    </location>
</feature>
<dbReference type="Pfam" id="PF01872">
    <property type="entry name" value="RibD_C"/>
    <property type="match status" value="1"/>
</dbReference>
<dbReference type="Proteomes" id="UP000460221">
    <property type="component" value="Unassembled WGS sequence"/>
</dbReference>
<dbReference type="Gene3D" id="3.40.430.10">
    <property type="entry name" value="Dihydrofolate Reductase, subunit A"/>
    <property type="match status" value="1"/>
</dbReference>
<keyword evidence="4" id="KW-1185">Reference proteome</keyword>
<accession>A0A7K1FSB8</accession>
<evidence type="ECO:0000313" key="3">
    <source>
        <dbReference type="EMBL" id="MTD17031.1"/>
    </source>
</evidence>
<dbReference type="GO" id="GO:0009231">
    <property type="term" value="P:riboflavin biosynthetic process"/>
    <property type="evidence" value="ECO:0007669"/>
    <property type="project" value="InterPro"/>
</dbReference>
<name>A0A7K1FSB8_9ACTN</name>
<dbReference type="GO" id="GO:0008703">
    <property type="term" value="F:5-amino-6-(5-phosphoribosylamino)uracil reductase activity"/>
    <property type="evidence" value="ECO:0007669"/>
    <property type="project" value="InterPro"/>
</dbReference>
<evidence type="ECO:0000313" key="4">
    <source>
        <dbReference type="Proteomes" id="UP000460221"/>
    </source>
</evidence>
<evidence type="ECO:0000256" key="1">
    <source>
        <dbReference type="SAM" id="MobiDB-lite"/>
    </source>
</evidence>
<gene>
    <name evidence="3" type="ORF">GIS00_24145</name>
</gene>
<dbReference type="SUPFAM" id="SSF53597">
    <property type="entry name" value="Dihydrofolate reductase-like"/>
    <property type="match status" value="1"/>
</dbReference>
<reference evidence="3 4" key="1">
    <citation type="submission" date="2019-11" db="EMBL/GenBank/DDBJ databases">
        <authorList>
            <person name="Jiang L.-Q."/>
        </authorList>
    </citation>
    <scope>NUCLEOTIDE SEQUENCE [LARGE SCALE GENOMIC DNA]</scope>
    <source>
        <strain evidence="3 4">YIM 132087</strain>
    </source>
</reference>
<dbReference type="AlphaFoldDB" id="A0A7K1FSB8"/>
<feature type="compositionally biased region" description="Polar residues" evidence="1">
    <location>
        <begin position="1"/>
        <end position="12"/>
    </location>
</feature>
<comment type="caution">
    <text evidence="3">The sequence shown here is derived from an EMBL/GenBank/DDBJ whole genome shotgun (WGS) entry which is preliminary data.</text>
</comment>
<dbReference type="EMBL" id="WLYK01000013">
    <property type="protein sequence ID" value="MTD17031.1"/>
    <property type="molecule type" value="Genomic_DNA"/>
</dbReference>
<protein>
    <submittedName>
        <fullName evidence="3">Reductase</fullName>
    </submittedName>
</protein>
<organism evidence="3 4">
    <name type="scientific">Nakamurella alba</name>
    <dbReference type="NCBI Taxonomy" id="2665158"/>
    <lineage>
        <taxon>Bacteria</taxon>
        <taxon>Bacillati</taxon>
        <taxon>Actinomycetota</taxon>
        <taxon>Actinomycetes</taxon>
        <taxon>Nakamurellales</taxon>
        <taxon>Nakamurellaceae</taxon>
        <taxon>Nakamurella</taxon>
    </lineage>
</organism>
<feature type="domain" description="Bacterial bifunctional deaminase-reductase C-terminal" evidence="2">
    <location>
        <begin position="35"/>
        <end position="198"/>
    </location>
</feature>